<evidence type="ECO:0000313" key="3">
    <source>
        <dbReference type="Proteomes" id="UP001196413"/>
    </source>
</evidence>
<dbReference type="Proteomes" id="UP001196413">
    <property type="component" value="Unassembled WGS sequence"/>
</dbReference>
<organism evidence="2 3">
    <name type="scientific">Parelaphostrongylus tenuis</name>
    <name type="common">Meningeal worm</name>
    <dbReference type="NCBI Taxonomy" id="148309"/>
    <lineage>
        <taxon>Eukaryota</taxon>
        <taxon>Metazoa</taxon>
        <taxon>Ecdysozoa</taxon>
        <taxon>Nematoda</taxon>
        <taxon>Chromadorea</taxon>
        <taxon>Rhabditida</taxon>
        <taxon>Rhabditina</taxon>
        <taxon>Rhabditomorpha</taxon>
        <taxon>Strongyloidea</taxon>
        <taxon>Metastrongylidae</taxon>
        <taxon>Parelaphostrongylus</taxon>
    </lineage>
</organism>
<gene>
    <name evidence="2" type="ORF">KIN20_003213</name>
</gene>
<evidence type="ECO:0000259" key="1">
    <source>
        <dbReference type="PROSITE" id="PS50878"/>
    </source>
</evidence>
<proteinExistence type="predicted"/>
<protein>
    <recommendedName>
        <fullName evidence="1">Reverse transcriptase domain-containing protein</fullName>
    </recommendedName>
</protein>
<name>A0AAD5LYT7_PARTN</name>
<accession>A0AAD5LYT7</accession>
<comment type="caution">
    <text evidence="2">The sequence shown here is derived from an EMBL/GenBank/DDBJ whole genome shotgun (WGS) entry which is preliminary data.</text>
</comment>
<keyword evidence="3" id="KW-1185">Reference proteome</keyword>
<dbReference type="EMBL" id="JAHQIW010000416">
    <property type="protein sequence ID" value="KAJ1348005.1"/>
    <property type="molecule type" value="Genomic_DNA"/>
</dbReference>
<dbReference type="InterPro" id="IPR000477">
    <property type="entry name" value="RT_dom"/>
</dbReference>
<feature type="domain" description="Reverse transcriptase" evidence="1">
    <location>
        <begin position="1"/>
        <end position="67"/>
    </location>
</feature>
<sequence length="144" mass="16429">MQNSLSNLRFADDIVLFSKSTTEAEAMIKELNESGKKIELRTNRMKTYSMKNQWCYNEHIKLDGYLITETSSRIHIDSEALMGPSSSKEIRRHMDEMNCAEDATRLQPSPRTTTYTLSGCVREKNQSAVFISVFVSAHTLQITV</sequence>
<evidence type="ECO:0000313" key="2">
    <source>
        <dbReference type="EMBL" id="KAJ1348005.1"/>
    </source>
</evidence>
<dbReference type="PROSITE" id="PS50878">
    <property type="entry name" value="RT_POL"/>
    <property type="match status" value="1"/>
</dbReference>
<dbReference type="AlphaFoldDB" id="A0AAD5LYT7"/>
<reference evidence="2" key="1">
    <citation type="submission" date="2021-06" db="EMBL/GenBank/DDBJ databases">
        <title>Parelaphostrongylus tenuis whole genome reference sequence.</title>
        <authorList>
            <person name="Garwood T.J."/>
            <person name="Larsen P.A."/>
            <person name="Fountain-Jones N.M."/>
            <person name="Garbe J.R."/>
            <person name="Macchietto M.G."/>
            <person name="Kania S.A."/>
            <person name="Gerhold R.W."/>
            <person name="Richards J.E."/>
            <person name="Wolf T.M."/>
        </authorList>
    </citation>
    <scope>NUCLEOTIDE SEQUENCE</scope>
    <source>
        <strain evidence="2">MNPRO001-30</strain>
        <tissue evidence="2">Meninges</tissue>
    </source>
</reference>